<dbReference type="InterPro" id="IPR001789">
    <property type="entry name" value="Sig_transdc_resp-reg_receiver"/>
</dbReference>
<dbReference type="EMBL" id="UINC01038000">
    <property type="protein sequence ID" value="SVB34345.1"/>
    <property type="molecule type" value="Genomic_DNA"/>
</dbReference>
<reference evidence="2" key="1">
    <citation type="submission" date="2018-05" db="EMBL/GenBank/DDBJ databases">
        <authorList>
            <person name="Lanie J.A."/>
            <person name="Ng W.-L."/>
            <person name="Kazmierczak K.M."/>
            <person name="Andrzejewski T.M."/>
            <person name="Davidsen T.M."/>
            <person name="Wayne K.J."/>
            <person name="Tettelin H."/>
            <person name="Glass J.I."/>
            <person name="Rusch D."/>
            <person name="Podicherti R."/>
            <person name="Tsui H.-C.T."/>
            <person name="Winkler M.E."/>
        </authorList>
    </citation>
    <scope>NUCLEOTIDE SEQUENCE</scope>
</reference>
<name>A0A382D7Y0_9ZZZZ</name>
<dbReference type="Pfam" id="PF00072">
    <property type="entry name" value="Response_reg"/>
    <property type="match status" value="1"/>
</dbReference>
<accession>A0A382D7Y0</accession>
<evidence type="ECO:0000259" key="1">
    <source>
        <dbReference type="PROSITE" id="PS50110"/>
    </source>
</evidence>
<evidence type="ECO:0000313" key="2">
    <source>
        <dbReference type="EMBL" id="SVB34345.1"/>
    </source>
</evidence>
<protein>
    <recommendedName>
        <fullName evidence="1">Response regulatory domain-containing protein</fullName>
    </recommendedName>
</protein>
<dbReference type="Gene3D" id="3.40.50.2300">
    <property type="match status" value="1"/>
</dbReference>
<dbReference type="AlphaFoldDB" id="A0A382D7Y0"/>
<proteinExistence type="predicted"/>
<organism evidence="2">
    <name type="scientific">marine metagenome</name>
    <dbReference type="NCBI Taxonomy" id="408172"/>
    <lineage>
        <taxon>unclassified sequences</taxon>
        <taxon>metagenomes</taxon>
        <taxon>ecological metagenomes</taxon>
    </lineage>
</organism>
<dbReference type="SUPFAM" id="SSF52172">
    <property type="entry name" value="CheY-like"/>
    <property type="match status" value="1"/>
</dbReference>
<dbReference type="PROSITE" id="PS50110">
    <property type="entry name" value="RESPONSE_REGULATORY"/>
    <property type="match status" value="1"/>
</dbReference>
<dbReference type="GO" id="GO:0000160">
    <property type="term" value="P:phosphorelay signal transduction system"/>
    <property type="evidence" value="ECO:0007669"/>
    <property type="project" value="InterPro"/>
</dbReference>
<sequence>MFKQSENKQIQEQTQILVLDDEPSIRWVMDRTLSQAGYIPRLAADAPEARQLLKNHSIRLAFVDINLPGQDGLSFTR</sequence>
<dbReference type="InterPro" id="IPR011006">
    <property type="entry name" value="CheY-like_superfamily"/>
</dbReference>
<feature type="non-terminal residue" evidence="2">
    <location>
        <position position="77"/>
    </location>
</feature>
<gene>
    <name evidence="2" type="ORF">METZ01_LOCUS187199</name>
</gene>
<feature type="domain" description="Response regulatory" evidence="1">
    <location>
        <begin position="15"/>
        <end position="77"/>
    </location>
</feature>